<protein>
    <submittedName>
        <fullName evidence="1">Uncharacterized protein</fullName>
    </submittedName>
</protein>
<accession>A0A5C1Y659</accession>
<dbReference type="AlphaFoldDB" id="A0A5C1Y659"/>
<dbReference type="EMBL" id="CP043504">
    <property type="protein sequence ID" value="QEO08898.1"/>
    <property type="molecule type" value="Genomic_DNA"/>
</dbReference>
<sequence length="92" mass="10145">MSAAELTSPQLAARLHFLAKQLRGEADRHHEHSPLRLALVRESYQLTWAFTSAYAKDPDQRAVAECLADAAVDRLVTVITRRTFASEEGGGP</sequence>
<dbReference type="Proteomes" id="UP000322159">
    <property type="component" value="Chromosome"/>
</dbReference>
<dbReference type="KEGG" id="lyk:FLP23_01985"/>
<evidence type="ECO:0000313" key="2">
    <source>
        <dbReference type="Proteomes" id="UP000322159"/>
    </source>
</evidence>
<reference evidence="1 2" key="1">
    <citation type="submission" date="2019-09" db="EMBL/GenBank/DDBJ databases">
        <title>Genome sequencing of strain KACC 19322.</title>
        <authorList>
            <person name="Heo J."/>
            <person name="Kim S.-J."/>
            <person name="Kim J.-S."/>
            <person name="Hong S.-B."/>
            <person name="Kwon S.-W."/>
        </authorList>
    </citation>
    <scope>NUCLEOTIDE SEQUENCE [LARGE SCALE GENOMIC DNA]</scope>
    <source>
        <strain evidence="1 2">KACC 19322</strain>
    </source>
</reference>
<evidence type="ECO:0000313" key="1">
    <source>
        <dbReference type="EMBL" id="QEO08898.1"/>
    </source>
</evidence>
<dbReference type="RefSeq" id="WP_149324329.1">
    <property type="nucleotide sequence ID" value="NZ_CP043504.1"/>
</dbReference>
<keyword evidence="2" id="KW-1185">Reference proteome</keyword>
<gene>
    <name evidence="1" type="ORF">FLP23_01985</name>
</gene>
<name>A0A5C1Y659_9MICO</name>
<organism evidence="1 2">
    <name type="scientific">Protaetiibacter larvae</name>
    <dbReference type="NCBI Taxonomy" id="2592654"/>
    <lineage>
        <taxon>Bacteria</taxon>
        <taxon>Bacillati</taxon>
        <taxon>Actinomycetota</taxon>
        <taxon>Actinomycetes</taxon>
        <taxon>Micrococcales</taxon>
        <taxon>Microbacteriaceae</taxon>
        <taxon>Protaetiibacter</taxon>
    </lineage>
</organism>
<proteinExistence type="predicted"/>